<evidence type="ECO:0000256" key="1">
    <source>
        <dbReference type="ARBA" id="ARBA00001971"/>
    </source>
</evidence>
<dbReference type="AlphaFoldDB" id="A0A2R8A704"/>
<dbReference type="GO" id="GO:0005886">
    <property type="term" value="C:plasma membrane"/>
    <property type="evidence" value="ECO:0007669"/>
    <property type="project" value="UniProtKB-SubCell"/>
</dbReference>
<dbReference type="PROSITE" id="PS50999">
    <property type="entry name" value="COX2_TM"/>
    <property type="match status" value="1"/>
</dbReference>
<keyword evidence="8" id="KW-1278">Translocase</keyword>
<accession>A0A2R8A704</accession>
<evidence type="ECO:0000256" key="14">
    <source>
        <dbReference type="ARBA" id="ARBA00047816"/>
    </source>
</evidence>
<evidence type="ECO:0000256" key="17">
    <source>
        <dbReference type="SAM" id="Phobius"/>
    </source>
</evidence>
<reference evidence="21 22" key="1">
    <citation type="submission" date="2018-03" db="EMBL/GenBank/DDBJ databases">
        <authorList>
            <person name="Keele B.F."/>
        </authorList>
    </citation>
    <scope>NUCLEOTIDE SEQUENCE [LARGE SCALE GENOMIC DNA]</scope>
    <source>
        <strain evidence="21 22">CeCT 8812</strain>
    </source>
</reference>
<dbReference type="GO" id="GO:0005507">
    <property type="term" value="F:copper ion binding"/>
    <property type="evidence" value="ECO:0007669"/>
    <property type="project" value="InterPro"/>
</dbReference>
<dbReference type="InterPro" id="IPR001505">
    <property type="entry name" value="Copper_CuA"/>
</dbReference>
<keyword evidence="22" id="KW-1185">Reference proteome</keyword>
<dbReference type="Proteomes" id="UP000244932">
    <property type="component" value="Unassembled WGS sequence"/>
</dbReference>
<dbReference type="PANTHER" id="PTHR22888:SF9">
    <property type="entry name" value="CYTOCHROME C OXIDASE SUBUNIT 2"/>
    <property type="match status" value="1"/>
</dbReference>
<dbReference type="GO" id="GO:0004129">
    <property type="term" value="F:cytochrome-c oxidase activity"/>
    <property type="evidence" value="ECO:0007669"/>
    <property type="project" value="UniProtKB-EC"/>
</dbReference>
<gene>
    <name evidence="21" type="primary">ctaC</name>
    <name evidence="21" type="ORF">POI8812_00328</name>
</gene>
<feature type="transmembrane region" description="Helical" evidence="17">
    <location>
        <begin position="60"/>
        <end position="81"/>
    </location>
</feature>
<dbReference type="InterPro" id="IPR036257">
    <property type="entry name" value="Cyt_c_oxidase_su2_TM_sf"/>
</dbReference>
<keyword evidence="11 16" id="KW-0186">Copper</keyword>
<dbReference type="InterPro" id="IPR014222">
    <property type="entry name" value="Cyt_c_oxidase_su2"/>
</dbReference>
<evidence type="ECO:0000256" key="3">
    <source>
        <dbReference type="ARBA" id="ARBA00007866"/>
    </source>
</evidence>
<evidence type="ECO:0000256" key="13">
    <source>
        <dbReference type="ARBA" id="ARBA00024688"/>
    </source>
</evidence>
<evidence type="ECO:0000256" key="16">
    <source>
        <dbReference type="RuleBase" id="RU004024"/>
    </source>
</evidence>
<dbReference type="PANTHER" id="PTHR22888">
    <property type="entry name" value="CYTOCHROME C OXIDASE, SUBUNIT II"/>
    <property type="match status" value="1"/>
</dbReference>
<feature type="signal peptide" evidence="18">
    <location>
        <begin position="1"/>
        <end position="22"/>
    </location>
</feature>
<dbReference type="InterPro" id="IPR002429">
    <property type="entry name" value="CcO_II-like_C"/>
</dbReference>
<dbReference type="SUPFAM" id="SSF49503">
    <property type="entry name" value="Cupredoxins"/>
    <property type="match status" value="1"/>
</dbReference>
<dbReference type="InterPro" id="IPR045187">
    <property type="entry name" value="CcO_II"/>
</dbReference>
<dbReference type="Pfam" id="PF02790">
    <property type="entry name" value="COX2_TM"/>
    <property type="match status" value="1"/>
</dbReference>
<dbReference type="InterPro" id="IPR008972">
    <property type="entry name" value="Cupredoxin"/>
</dbReference>
<evidence type="ECO:0000256" key="6">
    <source>
        <dbReference type="ARBA" id="ARBA00022692"/>
    </source>
</evidence>
<dbReference type="InterPro" id="IPR011759">
    <property type="entry name" value="Cyt_c_oxidase_su2_TM_dom"/>
</dbReference>
<comment type="cofactor">
    <cofactor evidence="16">
        <name>Cu cation</name>
        <dbReference type="ChEBI" id="CHEBI:23378"/>
    </cofactor>
    <text evidence="16">Binds a copper A center.</text>
</comment>
<organism evidence="21 22">
    <name type="scientific">Pontivivens insulae</name>
    <dbReference type="NCBI Taxonomy" id="1639689"/>
    <lineage>
        <taxon>Bacteria</taxon>
        <taxon>Pseudomonadati</taxon>
        <taxon>Pseudomonadota</taxon>
        <taxon>Alphaproteobacteria</taxon>
        <taxon>Rhodobacterales</taxon>
        <taxon>Paracoccaceae</taxon>
        <taxon>Pontivivens</taxon>
    </lineage>
</organism>
<evidence type="ECO:0000256" key="18">
    <source>
        <dbReference type="SAM" id="SignalP"/>
    </source>
</evidence>
<dbReference type="GO" id="GO:0016491">
    <property type="term" value="F:oxidoreductase activity"/>
    <property type="evidence" value="ECO:0007669"/>
    <property type="project" value="UniProtKB-KW"/>
</dbReference>
<dbReference type="CDD" id="cd13912">
    <property type="entry name" value="CcO_II_C"/>
    <property type="match status" value="1"/>
</dbReference>
<keyword evidence="10 17" id="KW-1133">Transmembrane helix</keyword>
<keyword evidence="6 15" id="KW-0812">Transmembrane</keyword>
<dbReference type="Pfam" id="PF00116">
    <property type="entry name" value="COX2"/>
    <property type="match status" value="1"/>
</dbReference>
<dbReference type="EMBL" id="OMKW01000001">
    <property type="protein sequence ID" value="SPF28031.1"/>
    <property type="molecule type" value="Genomic_DNA"/>
</dbReference>
<keyword evidence="18" id="KW-0732">Signal</keyword>
<dbReference type="FunFam" id="2.60.40.420:FF:000001">
    <property type="entry name" value="Cytochrome c oxidase subunit 2"/>
    <property type="match status" value="1"/>
</dbReference>
<evidence type="ECO:0000259" key="20">
    <source>
        <dbReference type="PROSITE" id="PS50999"/>
    </source>
</evidence>
<evidence type="ECO:0000256" key="4">
    <source>
        <dbReference type="ARBA" id="ARBA00022448"/>
    </source>
</evidence>
<feature type="domain" description="Cytochrome oxidase subunit II transmembrane region profile" evidence="20">
    <location>
        <begin position="35"/>
        <end position="130"/>
    </location>
</feature>
<evidence type="ECO:0000256" key="11">
    <source>
        <dbReference type="ARBA" id="ARBA00023008"/>
    </source>
</evidence>
<evidence type="ECO:0000256" key="9">
    <source>
        <dbReference type="ARBA" id="ARBA00022982"/>
    </source>
</evidence>
<keyword evidence="21" id="KW-0560">Oxidoreductase</keyword>
<evidence type="ECO:0000256" key="10">
    <source>
        <dbReference type="ARBA" id="ARBA00022989"/>
    </source>
</evidence>
<proteinExistence type="inferred from homology"/>
<comment type="subcellular location">
    <subcellularLocation>
        <location evidence="15">Cell membrane</location>
        <topology evidence="15">Multi-pass membrane protein</topology>
    </subcellularLocation>
    <subcellularLocation>
        <location evidence="2">Membrane</location>
        <topology evidence="2">Multi-pass membrane protein</topology>
    </subcellularLocation>
</comment>
<dbReference type="Gene3D" id="1.10.287.90">
    <property type="match status" value="1"/>
</dbReference>
<dbReference type="Gene3D" id="2.60.40.420">
    <property type="entry name" value="Cupredoxins - blue copper proteins"/>
    <property type="match status" value="1"/>
</dbReference>
<evidence type="ECO:0000256" key="15">
    <source>
        <dbReference type="RuleBase" id="RU000456"/>
    </source>
</evidence>
<keyword evidence="12 17" id="KW-0472">Membrane</keyword>
<evidence type="ECO:0000256" key="7">
    <source>
        <dbReference type="ARBA" id="ARBA00022723"/>
    </source>
</evidence>
<dbReference type="GO" id="GO:0042773">
    <property type="term" value="P:ATP synthesis coupled electron transport"/>
    <property type="evidence" value="ECO:0007669"/>
    <property type="project" value="TreeGrafter"/>
</dbReference>
<dbReference type="NCBIfam" id="TIGR02866">
    <property type="entry name" value="CoxB"/>
    <property type="match status" value="1"/>
</dbReference>
<protein>
    <recommendedName>
        <fullName evidence="16">Cytochrome c oxidase subunit 2</fullName>
        <ecNumber evidence="16">7.1.1.9</ecNumber>
    </recommendedName>
</protein>
<evidence type="ECO:0000256" key="2">
    <source>
        <dbReference type="ARBA" id="ARBA00004141"/>
    </source>
</evidence>
<comment type="function">
    <text evidence="13 16">Subunits I and II form the functional core of the enzyme complex. Electrons originating in cytochrome c are transferred via heme a and Cu(A) to the binuclear center formed by heme a3 and Cu(B).</text>
</comment>
<keyword evidence="5 15" id="KW-0679">Respiratory chain</keyword>
<sequence length="288" mass="31945">MMRFSKTLTALTALLGAGAARAQDEVLSELPLIGIPHDNGIAFQFAATELAEDIHWLDSWLLVIITLIVIFVTGLLVWVAVKYNAKANPEPARFTHHSTLEVAWTIIPVLILIGIGSMSLPILFKQVEIPEADVTIKTTGYQWYWGYEYPDHGIYFDSYMLAEDELEEYGYPPEANLLATDTSMVVPVGQVVRLQVTAADVIHSWKIPAFGVHMDGVPGRLNETWFQVDEPGVYFGQCSELCGISHSYMPITVRAVPVEEYEAWIEAAIEVYASDDTVDPTIQLAAAQ</sequence>
<evidence type="ECO:0000256" key="12">
    <source>
        <dbReference type="ARBA" id="ARBA00023136"/>
    </source>
</evidence>
<evidence type="ECO:0000259" key="19">
    <source>
        <dbReference type="PROSITE" id="PS50857"/>
    </source>
</evidence>
<keyword evidence="9 15" id="KW-0249">Electron transport</keyword>
<feature type="domain" description="Cytochrome oxidase subunit II copper A binding" evidence="19">
    <location>
        <begin position="131"/>
        <end position="267"/>
    </location>
</feature>
<dbReference type="InterPro" id="IPR034210">
    <property type="entry name" value="CcO_II_C"/>
</dbReference>
<dbReference type="PRINTS" id="PR01166">
    <property type="entry name" value="CYCOXIDASEII"/>
</dbReference>
<evidence type="ECO:0000313" key="21">
    <source>
        <dbReference type="EMBL" id="SPF28031.1"/>
    </source>
</evidence>
<comment type="catalytic activity">
    <reaction evidence="14 16">
        <text>4 Fe(II)-[cytochrome c] + O2 + 8 H(+)(in) = 4 Fe(III)-[cytochrome c] + 2 H2O + 4 H(+)(out)</text>
        <dbReference type="Rhea" id="RHEA:11436"/>
        <dbReference type="Rhea" id="RHEA-COMP:10350"/>
        <dbReference type="Rhea" id="RHEA-COMP:14399"/>
        <dbReference type="ChEBI" id="CHEBI:15377"/>
        <dbReference type="ChEBI" id="CHEBI:15378"/>
        <dbReference type="ChEBI" id="CHEBI:15379"/>
        <dbReference type="ChEBI" id="CHEBI:29033"/>
        <dbReference type="ChEBI" id="CHEBI:29034"/>
        <dbReference type="EC" id="7.1.1.9"/>
    </reaction>
</comment>
<feature type="chain" id="PRO_5015329686" description="Cytochrome c oxidase subunit 2" evidence="18">
    <location>
        <begin position="23"/>
        <end position="288"/>
    </location>
</feature>
<evidence type="ECO:0000256" key="8">
    <source>
        <dbReference type="ARBA" id="ARBA00022967"/>
    </source>
</evidence>
<feature type="transmembrane region" description="Helical" evidence="17">
    <location>
        <begin position="102"/>
        <end position="124"/>
    </location>
</feature>
<dbReference type="PROSITE" id="PS00078">
    <property type="entry name" value="COX2"/>
    <property type="match status" value="1"/>
</dbReference>
<comment type="similarity">
    <text evidence="3 15">Belongs to the cytochrome c oxidase subunit 2 family.</text>
</comment>
<keyword evidence="4 15" id="KW-0813">Transport</keyword>
<evidence type="ECO:0000256" key="5">
    <source>
        <dbReference type="ARBA" id="ARBA00022660"/>
    </source>
</evidence>
<name>A0A2R8A704_9RHOB</name>
<comment type="cofactor">
    <cofactor evidence="1">
        <name>heme</name>
        <dbReference type="ChEBI" id="CHEBI:30413"/>
    </cofactor>
</comment>
<dbReference type="SUPFAM" id="SSF81464">
    <property type="entry name" value="Cytochrome c oxidase subunit II-like, transmembrane region"/>
    <property type="match status" value="1"/>
</dbReference>
<dbReference type="EC" id="7.1.1.9" evidence="16"/>
<keyword evidence="7 16" id="KW-0479">Metal-binding</keyword>
<dbReference type="PROSITE" id="PS50857">
    <property type="entry name" value="COX2_CUA"/>
    <property type="match status" value="1"/>
</dbReference>
<evidence type="ECO:0000313" key="22">
    <source>
        <dbReference type="Proteomes" id="UP000244932"/>
    </source>
</evidence>